<keyword evidence="2" id="KW-1185">Reference proteome</keyword>
<evidence type="ECO:0000313" key="2">
    <source>
        <dbReference type="Proteomes" id="UP000001542"/>
    </source>
</evidence>
<dbReference type="RefSeq" id="XP_001308664.1">
    <property type="nucleotide sequence ID" value="XM_001308663.1"/>
</dbReference>
<dbReference type="InterPro" id="IPR016024">
    <property type="entry name" value="ARM-type_fold"/>
</dbReference>
<dbReference type="KEGG" id="tva:4753496"/>
<dbReference type="AlphaFoldDB" id="A2FH96"/>
<dbReference type="InParanoid" id="A2FH96"/>
<protein>
    <submittedName>
        <fullName evidence="1">Uncharacterized protein</fullName>
    </submittedName>
</protein>
<reference evidence="1" key="2">
    <citation type="journal article" date="2007" name="Science">
        <title>Draft genome sequence of the sexually transmitted pathogen Trichomonas vaginalis.</title>
        <authorList>
            <person name="Carlton J.M."/>
            <person name="Hirt R.P."/>
            <person name="Silva J.C."/>
            <person name="Delcher A.L."/>
            <person name="Schatz M."/>
            <person name="Zhao Q."/>
            <person name="Wortman J.R."/>
            <person name="Bidwell S.L."/>
            <person name="Alsmark U.C.M."/>
            <person name="Besteiro S."/>
            <person name="Sicheritz-Ponten T."/>
            <person name="Noel C.J."/>
            <person name="Dacks J.B."/>
            <person name="Foster P.G."/>
            <person name="Simillion C."/>
            <person name="Van de Peer Y."/>
            <person name="Miranda-Saavedra D."/>
            <person name="Barton G.J."/>
            <person name="Westrop G.D."/>
            <person name="Mueller S."/>
            <person name="Dessi D."/>
            <person name="Fiori P.L."/>
            <person name="Ren Q."/>
            <person name="Paulsen I."/>
            <person name="Zhang H."/>
            <person name="Bastida-Corcuera F.D."/>
            <person name="Simoes-Barbosa A."/>
            <person name="Brown M.T."/>
            <person name="Hayes R.D."/>
            <person name="Mukherjee M."/>
            <person name="Okumura C.Y."/>
            <person name="Schneider R."/>
            <person name="Smith A.J."/>
            <person name="Vanacova S."/>
            <person name="Villalvazo M."/>
            <person name="Haas B.J."/>
            <person name="Pertea M."/>
            <person name="Feldblyum T.V."/>
            <person name="Utterback T.R."/>
            <person name="Shu C.L."/>
            <person name="Osoegawa K."/>
            <person name="de Jong P.J."/>
            <person name="Hrdy I."/>
            <person name="Horvathova L."/>
            <person name="Zubacova Z."/>
            <person name="Dolezal P."/>
            <person name="Malik S.B."/>
            <person name="Logsdon J.M. Jr."/>
            <person name="Henze K."/>
            <person name="Gupta A."/>
            <person name="Wang C.C."/>
            <person name="Dunne R.L."/>
            <person name="Upcroft J.A."/>
            <person name="Upcroft P."/>
            <person name="White O."/>
            <person name="Salzberg S.L."/>
            <person name="Tang P."/>
            <person name="Chiu C.-H."/>
            <person name="Lee Y.-S."/>
            <person name="Embley T.M."/>
            <person name="Coombs G.H."/>
            <person name="Mottram J.C."/>
            <person name="Tachezy J."/>
            <person name="Fraser-Liggett C.M."/>
            <person name="Johnson P.J."/>
        </authorList>
    </citation>
    <scope>NUCLEOTIDE SEQUENCE [LARGE SCALE GENOMIC DNA]</scope>
    <source>
        <strain evidence="1">G3</strain>
    </source>
</reference>
<dbReference type="Proteomes" id="UP000001542">
    <property type="component" value="Unassembled WGS sequence"/>
</dbReference>
<organism evidence="1 2">
    <name type="scientific">Trichomonas vaginalis (strain ATCC PRA-98 / G3)</name>
    <dbReference type="NCBI Taxonomy" id="412133"/>
    <lineage>
        <taxon>Eukaryota</taxon>
        <taxon>Metamonada</taxon>
        <taxon>Parabasalia</taxon>
        <taxon>Trichomonadida</taxon>
        <taxon>Trichomonadidae</taxon>
        <taxon>Trichomonas</taxon>
    </lineage>
</organism>
<gene>
    <name evidence="1" type="ORF">TVAG_123250</name>
</gene>
<proteinExistence type="predicted"/>
<dbReference type="VEuPathDB" id="TrichDB:TVAG_123250"/>
<sequence length="516" mass="60308">MFSLDFKKNPNEDINEEIANKTDENEEIITFNNIDEFCGFMFHYLTDFYKSINENYESALSIIEHISKVHNQDLSSYYSEESLPNIFTETNFVNLAIEILNSPSRDILSSQNESLESQILSKVLKILNVAAQYSPSICKMIFDANFMDIIINPELEETLSQHNFLGAIQLLEHIYKFCPADVLVASYNSGFIDRLLERVKHEIKASPEQNKSDQIICTCLSTYFSRSLAIGDAKLREKAYLFISLILNLNMDSYLPVMRLLYFLLTCLGQDFQPVMSIRDLLKLNNEGELIMLSIIPMVNTSDDDLREIATNICLILTNSINLVSPRIIYSFMIKAPWSAITNTIVTKEYDTADKLLLIIKNLLRLDFLVNVPPKHQMPERFFQKFTQLGIFESLFVNYENIAYKCRQTVVEIILLYIRYCMKFDYNEIRLRYIFDKNILSHCIEYITDEDLKITEDIIGTLFKFMDYLSRTYQQIYEYALELFREWDIGDQLLQLEGSEIDEIAHSFYLMIYPEE</sequence>
<reference evidence="1" key="1">
    <citation type="submission" date="2006-10" db="EMBL/GenBank/DDBJ databases">
        <authorList>
            <person name="Amadeo P."/>
            <person name="Zhao Q."/>
            <person name="Wortman J."/>
            <person name="Fraser-Liggett C."/>
            <person name="Carlton J."/>
        </authorList>
    </citation>
    <scope>NUCLEOTIDE SEQUENCE</scope>
    <source>
        <strain evidence="1">G3</strain>
    </source>
</reference>
<evidence type="ECO:0000313" key="1">
    <source>
        <dbReference type="EMBL" id="EAX95734.1"/>
    </source>
</evidence>
<name>A2FH96_TRIV3</name>
<dbReference type="VEuPathDB" id="TrichDB:TVAGG3_0181380"/>
<accession>A2FH96</accession>
<dbReference type="EMBL" id="DS113791">
    <property type="protein sequence ID" value="EAX95734.1"/>
    <property type="molecule type" value="Genomic_DNA"/>
</dbReference>
<dbReference type="SUPFAM" id="SSF48371">
    <property type="entry name" value="ARM repeat"/>
    <property type="match status" value="1"/>
</dbReference>